<protein>
    <submittedName>
        <fullName evidence="1">Uncharacterized protein</fullName>
    </submittedName>
</protein>
<keyword evidence="2" id="KW-1185">Reference proteome</keyword>
<reference evidence="1 2" key="1">
    <citation type="journal article" date="2022" name="Genome Biol. Evol.">
        <title>The Spruce Budworm Genome: Reconstructing the Evolutionary History of Antifreeze Proteins.</title>
        <authorList>
            <person name="Beliveau C."/>
            <person name="Gagne P."/>
            <person name="Picq S."/>
            <person name="Vernygora O."/>
            <person name="Keeling C.I."/>
            <person name="Pinkney K."/>
            <person name="Doucet D."/>
            <person name="Wen F."/>
            <person name="Johnston J.S."/>
            <person name="Maaroufi H."/>
            <person name="Boyle B."/>
            <person name="Laroche J."/>
            <person name="Dewar K."/>
            <person name="Juretic N."/>
            <person name="Blackburn G."/>
            <person name="Nisole A."/>
            <person name="Brunet B."/>
            <person name="Brandao M."/>
            <person name="Lumley L."/>
            <person name="Duan J."/>
            <person name="Quan G."/>
            <person name="Lucarotti C.J."/>
            <person name="Roe A.D."/>
            <person name="Sperling F.A.H."/>
            <person name="Levesque R.C."/>
            <person name="Cusson M."/>
        </authorList>
    </citation>
    <scope>NUCLEOTIDE SEQUENCE [LARGE SCALE GENOMIC DNA]</scope>
    <source>
        <strain evidence="1">Glfc:IPQL:Cfum</strain>
    </source>
</reference>
<gene>
    <name evidence="1" type="ORF">MSG28_008292</name>
</gene>
<accession>A0ACC0JB36</accession>
<sequence length="287" mass="32371">MESVIVYAVIDLIDLNEEWLTVNNICSRCGYRNYDQCDANFVNWREACVLATITLMESEDEAYDGARLPSKCSFTLDFKAAKFIDDLAVDEEAAVTTIKEGPSQNDIVDFIIELKMDSPVANMASSSVAEAGTLSMDLFLSVMPLATILKDYLKSDLQQRRRKPPMSQCKRHARGMQCRKIRVKKIYLLIHPKKKILNNQIHMLFKGNEVVSSILGEPSTSFEGTRQLSDESLRASNTTVNHQPLNDSEESDVDLRIDSDQQALSLSYVCVQKAFINVLVFTEVIIR</sequence>
<name>A0ACC0JB36_CHOFU</name>
<evidence type="ECO:0000313" key="2">
    <source>
        <dbReference type="Proteomes" id="UP001064048"/>
    </source>
</evidence>
<proteinExistence type="predicted"/>
<dbReference type="EMBL" id="CM046113">
    <property type="protein sequence ID" value="KAI8421230.1"/>
    <property type="molecule type" value="Genomic_DNA"/>
</dbReference>
<comment type="caution">
    <text evidence="1">The sequence shown here is derived from an EMBL/GenBank/DDBJ whole genome shotgun (WGS) entry which is preliminary data.</text>
</comment>
<evidence type="ECO:0000313" key="1">
    <source>
        <dbReference type="EMBL" id="KAI8421230.1"/>
    </source>
</evidence>
<organism evidence="1 2">
    <name type="scientific">Choristoneura fumiferana</name>
    <name type="common">Spruce budworm moth</name>
    <name type="synonym">Archips fumiferana</name>
    <dbReference type="NCBI Taxonomy" id="7141"/>
    <lineage>
        <taxon>Eukaryota</taxon>
        <taxon>Metazoa</taxon>
        <taxon>Ecdysozoa</taxon>
        <taxon>Arthropoda</taxon>
        <taxon>Hexapoda</taxon>
        <taxon>Insecta</taxon>
        <taxon>Pterygota</taxon>
        <taxon>Neoptera</taxon>
        <taxon>Endopterygota</taxon>
        <taxon>Lepidoptera</taxon>
        <taxon>Glossata</taxon>
        <taxon>Ditrysia</taxon>
        <taxon>Tortricoidea</taxon>
        <taxon>Tortricidae</taxon>
        <taxon>Tortricinae</taxon>
        <taxon>Choristoneura</taxon>
    </lineage>
</organism>
<dbReference type="Proteomes" id="UP001064048">
    <property type="component" value="Chromosome 13"/>
</dbReference>